<evidence type="ECO:0000256" key="1">
    <source>
        <dbReference type="ARBA" id="ARBA00022490"/>
    </source>
</evidence>
<evidence type="ECO:0000256" key="4">
    <source>
        <dbReference type="ARBA" id="ARBA00022679"/>
    </source>
</evidence>
<protein>
    <recommendedName>
        <fullName evidence="6">Ribosomal RNA small subunit methyltransferase G</fullName>
        <ecNumber evidence="6">2.1.1.-</ecNumber>
    </recommendedName>
    <alternativeName>
        <fullName evidence="6">16S rRNA 7-methylguanosine methyltransferase</fullName>
        <shortName evidence="6">16S rRNA m7G methyltransferase</shortName>
    </alternativeName>
</protein>
<comment type="caution">
    <text evidence="6">Lacks conserved residue(s) required for the propagation of feature annotation.</text>
</comment>
<comment type="caution">
    <text evidence="7">The sequence shown here is derived from an EMBL/GenBank/DDBJ whole genome shotgun (WGS) entry which is preliminary data.</text>
</comment>
<dbReference type="InterPro" id="IPR029063">
    <property type="entry name" value="SAM-dependent_MTases_sf"/>
</dbReference>
<evidence type="ECO:0000313" key="8">
    <source>
        <dbReference type="Proteomes" id="UP000292373"/>
    </source>
</evidence>
<evidence type="ECO:0000256" key="2">
    <source>
        <dbReference type="ARBA" id="ARBA00022552"/>
    </source>
</evidence>
<feature type="binding site" evidence="6">
    <location>
        <position position="151"/>
    </location>
    <ligand>
        <name>S-adenosyl-L-methionine</name>
        <dbReference type="ChEBI" id="CHEBI:59789"/>
    </ligand>
</feature>
<comment type="function">
    <text evidence="6">Specifically methylates the N7 position of a guanine in 16S rRNA.</text>
</comment>
<dbReference type="Gene3D" id="3.40.50.150">
    <property type="entry name" value="Vaccinia Virus protein VP39"/>
    <property type="match status" value="1"/>
</dbReference>
<keyword evidence="5 6" id="KW-0949">S-adenosyl-L-methionine</keyword>
<name>A0A4Q9KBV4_9ACTN</name>
<keyword evidence="1 6" id="KW-0963">Cytoplasm</keyword>
<sequence>MGLSGPDAPDAAAHPAAASVFGDEAGRADVYARLLATKGTEWGLMGPREVDRIWDRHVLNSVAVGEAIPASARVVDVGSGAGLPGIPLALARPDLHVSLLEPLLRRATFLTEVVAELGLGDRVVVVRGRAVPAGDNDPLGHHDRYDAVTSRAVAPLPRLLGWSAPLLREHGTIVALKGASAPDEVAAAAADLKRHRLTASVASVTTHEGADPTWLVVASR</sequence>
<dbReference type="GO" id="GO:0070043">
    <property type="term" value="F:rRNA (guanine-N7-)-methyltransferase activity"/>
    <property type="evidence" value="ECO:0007669"/>
    <property type="project" value="UniProtKB-UniRule"/>
</dbReference>
<dbReference type="Proteomes" id="UP000292373">
    <property type="component" value="Unassembled WGS sequence"/>
</dbReference>
<dbReference type="RefSeq" id="WP_131168907.1">
    <property type="nucleotide sequence ID" value="NZ_SDMQ01000011.1"/>
</dbReference>
<evidence type="ECO:0000256" key="6">
    <source>
        <dbReference type="HAMAP-Rule" id="MF_00074"/>
    </source>
</evidence>
<proteinExistence type="inferred from homology"/>
<organism evidence="7 8">
    <name type="scientific">Propioniciclava sinopodophylli</name>
    <dbReference type="NCBI Taxonomy" id="1837344"/>
    <lineage>
        <taxon>Bacteria</taxon>
        <taxon>Bacillati</taxon>
        <taxon>Actinomycetota</taxon>
        <taxon>Actinomycetes</taxon>
        <taxon>Propionibacteriales</taxon>
        <taxon>Propionibacteriaceae</taxon>
        <taxon>Propioniciclava</taxon>
    </lineage>
</organism>
<comment type="similarity">
    <text evidence="6">Belongs to the methyltransferase superfamily. RNA methyltransferase RsmG family.</text>
</comment>
<reference evidence="7 8" key="1">
    <citation type="submission" date="2019-01" db="EMBL/GenBank/DDBJ databases">
        <title>Lactibacter flavus gen. nov., sp. nov., a novel bacterium of the family Propionibacteriaceae isolated from raw milk and dairy products.</title>
        <authorList>
            <person name="Huptas C."/>
            <person name="Wenning M."/>
            <person name="Breitenwieser F."/>
            <person name="Doll E."/>
            <person name="Von Neubeck M."/>
            <person name="Busse H.-J."/>
            <person name="Scherer S."/>
        </authorList>
    </citation>
    <scope>NUCLEOTIDE SEQUENCE [LARGE SCALE GENOMIC DNA]</scope>
    <source>
        <strain evidence="7 8">KCTC 33808</strain>
    </source>
</reference>
<feature type="binding site" evidence="6">
    <location>
        <position position="78"/>
    </location>
    <ligand>
        <name>S-adenosyl-L-methionine</name>
        <dbReference type="ChEBI" id="CHEBI:59789"/>
    </ligand>
</feature>
<dbReference type="EC" id="2.1.1.-" evidence="6"/>
<dbReference type="HAMAP" id="MF_00074">
    <property type="entry name" value="16SrRNA_methyltr_G"/>
    <property type="match status" value="1"/>
</dbReference>
<keyword evidence="8" id="KW-1185">Reference proteome</keyword>
<feature type="binding site" evidence="6">
    <location>
        <position position="83"/>
    </location>
    <ligand>
        <name>S-adenosyl-L-methionine</name>
        <dbReference type="ChEBI" id="CHEBI:59789"/>
    </ligand>
</feature>
<evidence type="ECO:0000313" key="7">
    <source>
        <dbReference type="EMBL" id="TBT83493.1"/>
    </source>
</evidence>
<accession>A0A4Q9KBV4</accession>
<dbReference type="InterPro" id="IPR003682">
    <property type="entry name" value="rRNA_ssu_MeTfrase_G"/>
</dbReference>
<dbReference type="NCBIfam" id="TIGR00138">
    <property type="entry name" value="rsmG_gidB"/>
    <property type="match status" value="1"/>
</dbReference>
<dbReference type="AlphaFoldDB" id="A0A4Q9KBV4"/>
<keyword evidence="2 6" id="KW-0698">rRNA processing</keyword>
<comment type="subcellular location">
    <subcellularLocation>
        <location evidence="6">Cytoplasm</location>
    </subcellularLocation>
</comment>
<keyword evidence="4 6" id="KW-0808">Transferase</keyword>
<dbReference type="OrthoDB" id="9808773at2"/>
<evidence type="ECO:0000256" key="3">
    <source>
        <dbReference type="ARBA" id="ARBA00022603"/>
    </source>
</evidence>
<dbReference type="PANTHER" id="PTHR31760:SF0">
    <property type="entry name" value="S-ADENOSYL-L-METHIONINE-DEPENDENT METHYLTRANSFERASES SUPERFAMILY PROTEIN"/>
    <property type="match status" value="1"/>
</dbReference>
<evidence type="ECO:0000256" key="5">
    <source>
        <dbReference type="ARBA" id="ARBA00022691"/>
    </source>
</evidence>
<dbReference type="Pfam" id="PF02527">
    <property type="entry name" value="GidB"/>
    <property type="match status" value="1"/>
</dbReference>
<dbReference type="PANTHER" id="PTHR31760">
    <property type="entry name" value="S-ADENOSYL-L-METHIONINE-DEPENDENT METHYLTRANSFERASES SUPERFAMILY PROTEIN"/>
    <property type="match status" value="1"/>
</dbReference>
<dbReference type="GO" id="GO:0005829">
    <property type="term" value="C:cytosol"/>
    <property type="evidence" value="ECO:0007669"/>
    <property type="project" value="TreeGrafter"/>
</dbReference>
<gene>
    <name evidence="6 7" type="primary">rsmG</name>
    <name evidence="7" type="ORF">ET989_11035</name>
</gene>
<dbReference type="SUPFAM" id="SSF53335">
    <property type="entry name" value="S-adenosyl-L-methionine-dependent methyltransferases"/>
    <property type="match status" value="1"/>
</dbReference>
<keyword evidence="3 6" id="KW-0489">Methyltransferase</keyword>
<dbReference type="EMBL" id="SDMQ01000011">
    <property type="protein sequence ID" value="TBT83493.1"/>
    <property type="molecule type" value="Genomic_DNA"/>
</dbReference>